<name>A0A0E2BE14_9LEPT</name>
<keyword evidence="1" id="KW-1133">Transmembrane helix</keyword>
<dbReference type="EMBL" id="AHON02000050">
    <property type="protein sequence ID" value="EKO33530.1"/>
    <property type="molecule type" value="Genomic_DNA"/>
</dbReference>
<keyword evidence="1" id="KW-0812">Transmembrane</keyword>
<accession>A0A0E2BE14</accession>
<protein>
    <submittedName>
        <fullName evidence="2">Uncharacterized protein</fullName>
    </submittedName>
</protein>
<comment type="caution">
    <text evidence="2">The sequence shown here is derived from an EMBL/GenBank/DDBJ whole genome shotgun (WGS) entry which is preliminary data.</text>
</comment>
<evidence type="ECO:0000313" key="3">
    <source>
        <dbReference type="Proteomes" id="UP000006329"/>
    </source>
</evidence>
<feature type="transmembrane region" description="Helical" evidence="1">
    <location>
        <begin position="12"/>
        <end position="34"/>
    </location>
</feature>
<reference evidence="2" key="1">
    <citation type="submission" date="2012-10" db="EMBL/GenBank/DDBJ databases">
        <authorList>
            <person name="Harkins D.M."/>
            <person name="Durkin A.S."/>
            <person name="Brinkac L.M."/>
            <person name="Haft D.H."/>
            <person name="Selengut J.D."/>
            <person name="Sanka R."/>
            <person name="DePew J."/>
            <person name="Purushe J."/>
            <person name="Matthias M.A."/>
            <person name="Vinetz J.M."/>
            <person name="Sutton G.G."/>
            <person name="Nierman W.C."/>
            <person name="Fouts D.E."/>
        </authorList>
    </citation>
    <scope>NUCLEOTIDE SEQUENCE [LARGE SCALE GENOMIC DNA]</scope>
    <source>
        <strain evidence="2">MOR084</strain>
    </source>
</reference>
<dbReference type="Proteomes" id="UP000006329">
    <property type="component" value="Unassembled WGS sequence"/>
</dbReference>
<evidence type="ECO:0000256" key="1">
    <source>
        <dbReference type="SAM" id="Phobius"/>
    </source>
</evidence>
<evidence type="ECO:0000313" key="2">
    <source>
        <dbReference type="EMBL" id="EKO33530.1"/>
    </source>
</evidence>
<organism evidence="2 3">
    <name type="scientific">Leptospira santarosai str. MOR084</name>
    <dbReference type="NCBI Taxonomy" id="1049984"/>
    <lineage>
        <taxon>Bacteria</taxon>
        <taxon>Pseudomonadati</taxon>
        <taxon>Spirochaetota</taxon>
        <taxon>Spirochaetia</taxon>
        <taxon>Leptospirales</taxon>
        <taxon>Leptospiraceae</taxon>
        <taxon>Leptospira</taxon>
    </lineage>
</organism>
<proteinExistence type="predicted"/>
<dbReference type="AlphaFoldDB" id="A0A0E2BE14"/>
<sequence length="40" mass="4635">MKNEFYRNSLKNHFFFIGLVTGEISLTGVPSTLIQPMIKY</sequence>
<gene>
    <name evidence="2" type="ORF">LEP1GSC179_1924</name>
</gene>
<keyword evidence="1" id="KW-0472">Membrane</keyword>
<keyword evidence="3" id="KW-1185">Reference proteome</keyword>